<sequence length="47" mass="5214">MELTEAIHANDLEAVVIEAIQVSAVAHRMARDLSHDQGMRNRSKGNK</sequence>
<proteinExistence type="predicted"/>
<evidence type="ECO:0000313" key="1">
    <source>
        <dbReference type="EMBL" id="GAG42821.1"/>
    </source>
</evidence>
<accession>X0Z2H9</accession>
<dbReference type="AlphaFoldDB" id="X0Z2H9"/>
<comment type="caution">
    <text evidence="1">The sequence shown here is derived from an EMBL/GenBank/DDBJ whole genome shotgun (WGS) entry which is preliminary data.</text>
</comment>
<organism evidence="1">
    <name type="scientific">marine sediment metagenome</name>
    <dbReference type="NCBI Taxonomy" id="412755"/>
    <lineage>
        <taxon>unclassified sequences</taxon>
        <taxon>metagenomes</taxon>
        <taxon>ecological metagenomes</taxon>
    </lineage>
</organism>
<dbReference type="EMBL" id="BARS01056417">
    <property type="protein sequence ID" value="GAG42821.1"/>
    <property type="molecule type" value="Genomic_DNA"/>
</dbReference>
<gene>
    <name evidence="1" type="ORF">S01H1_83091</name>
</gene>
<name>X0Z2H9_9ZZZZ</name>
<protein>
    <submittedName>
        <fullName evidence="1">Uncharacterized protein</fullName>
    </submittedName>
</protein>
<reference evidence="1" key="1">
    <citation type="journal article" date="2014" name="Front. Microbiol.">
        <title>High frequency of phylogenetically diverse reductive dehalogenase-homologous genes in deep subseafloor sedimentary metagenomes.</title>
        <authorList>
            <person name="Kawai M."/>
            <person name="Futagami T."/>
            <person name="Toyoda A."/>
            <person name="Takaki Y."/>
            <person name="Nishi S."/>
            <person name="Hori S."/>
            <person name="Arai W."/>
            <person name="Tsubouchi T."/>
            <person name="Morono Y."/>
            <person name="Uchiyama I."/>
            <person name="Ito T."/>
            <person name="Fujiyama A."/>
            <person name="Inagaki F."/>
            <person name="Takami H."/>
        </authorList>
    </citation>
    <scope>NUCLEOTIDE SEQUENCE</scope>
    <source>
        <strain evidence="1">Expedition CK06-06</strain>
    </source>
</reference>